<dbReference type="CDD" id="cd02972">
    <property type="entry name" value="DsbA_family"/>
    <property type="match status" value="1"/>
</dbReference>
<accession>A0A9W6HAC9</accession>
<evidence type="ECO:0000259" key="1">
    <source>
        <dbReference type="Pfam" id="PF13462"/>
    </source>
</evidence>
<dbReference type="Proteomes" id="UP001142372">
    <property type="component" value="Unassembled WGS sequence"/>
</dbReference>
<dbReference type="PROSITE" id="PS51257">
    <property type="entry name" value="PROKAR_LIPOPROTEIN"/>
    <property type="match status" value="1"/>
</dbReference>
<feature type="domain" description="Thioredoxin-like fold" evidence="1">
    <location>
        <begin position="53"/>
        <end position="208"/>
    </location>
</feature>
<keyword evidence="3" id="KW-1185">Reference proteome</keyword>
<evidence type="ECO:0000313" key="3">
    <source>
        <dbReference type="Proteomes" id="UP001142372"/>
    </source>
</evidence>
<gene>
    <name evidence="2" type="ORF">GCM10017584_18460</name>
</gene>
<sequence>MSGGMRRRSGRWALVMAAAAVIGSLVTGCAAGSLASPSAASASNAWDAATGTIGLGEPSEQVLELWFDPLCPWCAKFDAENGSAIADLVERGEVSLVLHPLTFLDRESKGSKYSTRASTVLIETARVAPDAVLAVLAELYERQPEEATTGLDDAELTAIAARHDVDVREALRQRDHDELLAEVTTDAFAGSHAITGTPSARLNGDTLDPGDGFLEDLRARLAG</sequence>
<dbReference type="Gene3D" id="3.40.30.10">
    <property type="entry name" value="Glutaredoxin"/>
    <property type="match status" value="1"/>
</dbReference>
<dbReference type="InterPro" id="IPR012336">
    <property type="entry name" value="Thioredoxin-like_fold"/>
</dbReference>
<dbReference type="SUPFAM" id="SSF52833">
    <property type="entry name" value="Thioredoxin-like"/>
    <property type="match status" value="1"/>
</dbReference>
<reference evidence="2" key="2">
    <citation type="submission" date="2023-01" db="EMBL/GenBank/DDBJ databases">
        <authorList>
            <person name="Sun Q."/>
            <person name="Evtushenko L."/>
        </authorList>
    </citation>
    <scope>NUCLEOTIDE SEQUENCE</scope>
    <source>
        <strain evidence="2">VKM Ac-1401</strain>
    </source>
</reference>
<dbReference type="AlphaFoldDB" id="A0A9W6HAC9"/>
<evidence type="ECO:0000313" key="2">
    <source>
        <dbReference type="EMBL" id="GLJ76272.1"/>
    </source>
</evidence>
<protein>
    <recommendedName>
        <fullName evidence="1">Thioredoxin-like fold domain-containing protein</fullName>
    </recommendedName>
</protein>
<proteinExistence type="predicted"/>
<dbReference type="EMBL" id="BSEN01000006">
    <property type="protein sequence ID" value="GLJ76272.1"/>
    <property type="molecule type" value="Genomic_DNA"/>
</dbReference>
<dbReference type="InterPro" id="IPR036249">
    <property type="entry name" value="Thioredoxin-like_sf"/>
</dbReference>
<organism evidence="2 3">
    <name type="scientific">Leifsonia poae</name>
    <dbReference type="NCBI Taxonomy" id="110933"/>
    <lineage>
        <taxon>Bacteria</taxon>
        <taxon>Bacillati</taxon>
        <taxon>Actinomycetota</taxon>
        <taxon>Actinomycetes</taxon>
        <taxon>Micrococcales</taxon>
        <taxon>Microbacteriaceae</taxon>
        <taxon>Leifsonia</taxon>
    </lineage>
</organism>
<comment type="caution">
    <text evidence="2">The sequence shown here is derived from an EMBL/GenBank/DDBJ whole genome shotgun (WGS) entry which is preliminary data.</text>
</comment>
<name>A0A9W6HAC9_9MICO</name>
<reference evidence="2" key="1">
    <citation type="journal article" date="2014" name="Int. J. Syst. Evol. Microbiol.">
        <title>Complete genome sequence of Corynebacterium casei LMG S-19264T (=DSM 44701T), isolated from a smear-ripened cheese.</title>
        <authorList>
            <consortium name="US DOE Joint Genome Institute (JGI-PGF)"/>
            <person name="Walter F."/>
            <person name="Albersmeier A."/>
            <person name="Kalinowski J."/>
            <person name="Ruckert C."/>
        </authorList>
    </citation>
    <scope>NUCLEOTIDE SEQUENCE</scope>
    <source>
        <strain evidence="2">VKM Ac-1401</strain>
    </source>
</reference>
<dbReference type="Pfam" id="PF13462">
    <property type="entry name" value="Thioredoxin_4"/>
    <property type="match status" value="1"/>
</dbReference>